<accession>N1Q9G1</accession>
<dbReference type="OrthoDB" id="10039976at2759"/>
<dbReference type="PROSITE" id="PS51186">
    <property type="entry name" value="GNAT"/>
    <property type="match status" value="1"/>
</dbReference>
<dbReference type="AlphaFoldDB" id="N1Q9G1"/>
<dbReference type="RefSeq" id="XP_007922125.1">
    <property type="nucleotide sequence ID" value="XM_007923934.1"/>
</dbReference>
<organism evidence="2 3">
    <name type="scientific">Pseudocercospora fijiensis (strain CIRAD86)</name>
    <name type="common">Black leaf streak disease fungus</name>
    <name type="synonym">Mycosphaerella fijiensis</name>
    <dbReference type="NCBI Taxonomy" id="383855"/>
    <lineage>
        <taxon>Eukaryota</taxon>
        <taxon>Fungi</taxon>
        <taxon>Dikarya</taxon>
        <taxon>Ascomycota</taxon>
        <taxon>Pezizomycotina</taxon>
        <taxon>Dothideomycetes</taxon>
        <taxon>Dothideomycetidae</taxon>
        <taxon>Mycosphaerellales</taxon>
        <taxon>Mycosphaerellaceae</taxon>
        <taxon>Pseudocercospora</taxon>
    </lineage>
</organism>
<dbReference type="SUPFAM" id="SSF55729">
    <property type="entry name" value="Acyl-CoA N-acyltransferases (Nat)"/>
    <property type="match status" value="1"/>
</dbReference>
<dbReference type="PANTHER" id="PTHR43233:SF1">
    <property type="entry name" value="FAMILY N-ACETYLTRANSFERASE, PUTATIVE (AFU_ORTHOLOGUE AFUA_6G03350)-RELATED"/>
    <property type="match status" value="1"/>
</dbReference>
<keyword evidence="3" id="KW-1185">Reference proteome</keyword>
<dbReference type="GO" id="GO:0016747">
    <property type="term" value="F:acyltransferase activity, transferring groups other than amino-acyl groups"/>
    <property type="evidence" value="ECO:0007669"/>
    <property type="project" value="InterPro"/>
</dbReference>
<dbReference type="CDD" id="cd04301">
    <property type="entry name" value="NAT_SF"/>
    <property type="match status" value="1"/>
</dbReference>
<dbReference type="Pfam" id="PF00583">
    <property type="entry name" value="Acetyltransf_1"/>
    <property type="match status" value="1"/>
</dbReference>
<dbReference type="EMBL" id="KB446555">
    <property type="protein sequence ID" value="EME89535.1"/>
    <property type="molecule type" value="Genomic_DNA"/>
</dbReference>
<evidence type="ECO:0000313" key="2">
    <source>
        <dbReference type="EMBL" id="EME89535.1"/>
    </source>
</evidence>
<sequence>MNSSKLPIRTWDLTTSESTYKISTDPNLLDHDFINKAFASDHMPWAQPMSAEILQTLLANSLTLGLYLEIPNIKPPNMWGQIGMARLVTDHVTVVYLTDMYIDPAHQRRGLGRWMVKCIREQIREFPVFRTLLLLTSNPKAREMYEEELSVKNVVDRKDGVICMTRSSYEEYM</sequence>
<dbReference type="Proteomes" id="UP000016932">
    <property type="component" value="Unassembled WGS sequence"/>
</dbReference>
<dbReference type="HOGENOM" id="CLU_086503_2_0_1"/>
<protein>
    <recommendedName>
        <fullName evidence="1">N-acetyltransferase domain-containing protein</fullName>
    </recommendedName>
</protein>
<feature type="domain" description="N-acetyltransferase" evidence="1">
    <location>
        <begin position="82"/>
        <end position="173"/>
    </location>
</feature>
<dbReference type="PANTHER" id="PTHR43233">
    <property type="entry name" value="FAMILY N-ACETYLTRANSFERASE, PUTATIVE (AFU_ORTHOLOGUE AFUA_6G03350)-RELATED"/>
    <property type="match status" value="1"/>
</dbReference>
<evidence type="ECO:0000259" key="1">
    <source>
        <dbReference type="PROSITE" id="PS51186"/>
    </source>
</evidence>
<proteinExistence type="predicted"/>
<name>N1Q9G1_PSEFD</name>
<dbReference type="eggNOG" id="ENOG502SYW6">
    <property type="taxonomic scope" value="Eukaryota"/>
</dbReference>
<dbReference type="GeneID" id="19330667"/>
<dbReference type="Gene3D" id="3.40.630.30">
    <property type="match status" value="1"/>
</dbReference>
<reference evidence="2 3" key="1">
    <citation type="journal article" date="2012" name="PLoS Pathog.">
        <title>Diverse lifestyles and strategies of plant pathogenesis encoded in the genomes of eighteen Dothideomycetes fungi.</title>
        <authorList>
            <person name="Ohm R.A."/>
            <person name="Feau N."/>
            <person name="Henrissat B."/>
            <person name="Schoch C.L."/>
            <person name="Horwitz B.A."/>
            <person name="Barry K.W."/>
            <person name="Condon B.J."/>
            <person name="Copeland A.C."/>
            <person name="Dhillon B."/>
            <person name="Glaser F."/>
            <person name="Hesse C.N."/>
            <person name="Kosti I."/>
            <person name="LaButti K."/>
            <person name="Lindquist E.A."/>
            <person name="Lucas S."/>
            <person name="Salamov A.A."/>
            <person name="Bradshaw R.E."/>
            <person name="Ciuffetti L."/>
            <person name="Hamelin R.C."/>
            <person name="Kema G.H.J."/>
            <person name="Lawrence C."/>
            <person name="Scott J.A."/>
            <person name="Spatafora J.W."/>
            <person name="Turgeon B.G."/>
            <person name="de Wit P.J.G.M."/>
            <person name="Zhong S."/>
            <person name="Goodwin S.B."/>
            <person name="Grigoriev I.V."/>
        </authorList>
    </citation>
    <scope>NUCLEOTIDE SEQUENCE [LARGE SCALE GENOMIC DNA]</scope>
    <source>
        <strain evidence="2 3">CIRAD86</strain>
    </source>
</reference>
<dbReference type="InterPro" id="IPR053144">
    <property type="entry name" value="Acetyltransferase_Butenolide"/>
</dbReference>
<dbReference type="InterPro" id="IPR000182">
    <property type="entry name" value="GNAT_dom"/>
</dbReference>
<gene>
    <name evidence="2" type="ORF">MYCFIDRAFT_127958</name>
</gene>
<evidence type="ECO:0000313" key="3">
    <source>
        <dbReference type="Proteomes" id="UP000016932"/>
    </source>
</evidence>
<dbReference type="KEGG" id="pfj:MYCFIDRAFT_127958"/>
<dbReference type="VEuPathDB" id="FungiDB:MYCFIDRAFT_127958"/>
<dbReference type="InterPro" id="IPR016181">
    <property type="entry name" value="Acyl_CoA_acyltransferase"/>
</dbReference>